<dbReference type="OMA" id="VTSECAF"/>
<accession>M5X926</accession>
<keyword evidence="5" id="KW-1185">Reference proteome</keyword>
<proteinExistence type="predicted"/>
<evidence type="ECO:0000259" key="2">
    <source>
        <dbReference type="Pfam" id="PF05699"/>
    </source>
</evidence>
<dbReference type="GO" id="GO:0046983">
    <property type="term" value="F:protein dimerization activity"/>
    <property type="evidence" value="ECO:0007669"/>
    <property type="project" value="InterPro"/>
</dbReference>
<dbReference type="Gramene" id="ONI21720">
    <property type="protein sequence ID" value="ONI21720"/>
    <property type="gene ID" value="PRUPE_2G084000"/>
</dbReference>
<dbReference type="InterPro" id="IPR012337">
    <property type="entry name" value="RNaseH-like_sf"/>
</dbReference>
<reference evidence="4 5" key="1">
    <citation type="journal article" date="2013" name="Nat. Genet.">
        <title>The high-quality draft genome of peach (Prunus persica) identifies unique patterns of genetic diversity, domestication and genome evolution.</title>
        <authorList>
            <consortium name="International Peach Genome Initiative"/>
            <person name="Verde I."/>
            <person name="Abbott A.G."/>
            <person name="Scalabrin S."/>
            <person name="Jung S."/>
            <person name="Shu S."/>
            <person name="Marroni F."/>
            <person name="Zhebentyayeva T."/>
            <person name="Dettori M.T."/>
            <person name="Grimwood J."/>
            <person name="Cattonaro F."/>
            <person name="Zuccolo A."/>
            <person name="Rossini L."/>
            <person name="Jenkins J."/>
            <person name="Vendramin E."/>
            <person name="Meisel L.A."/>
            <person name="Decroocq V."/>
            <person name="Sosinski B."/>
            <person name="Prochnik S."/>
            <person name="Mitros T."/>
            <person name="Policriti A."/>
            <person name="Cipriani G."/>
            <person name="Dondini L."/>
            <person name="Ficklin S."/>
            <person name="Goodstein D.M."/>
            <person name="Xuan P."/>
            <person name="Del Fabbro C."/>
            <person name="Aramini V."/>
            <person name="Copetti D."/>
            <person name="Gonzalez S."/>
            <person name="Horner D.S."/>
            <person name="Falchi R."/>
            <person name="Lucas S."/>
            <person name="Mica E."/>
            <person name="Maldonado J."/>
            <person name="Lazzari B."/>
            <person name="Bielenberg D."/>
            <person name="Pirona R."/>
            <person name="Miculan M."/>
            <person name="Barakat A."/>
            <person name="Testolin R."/>
            <person name="Stella A."/>
            <person name="Tartarini S."/>
            <person name="Tonutti P."/>
            <person name="Arus P."/>
            <person name="Orellana A."/>
            <person name="Wells C."/>
            <person name="Main D."/>
            <person name="Vizzotto G."/>
            <person name="Silva H."/>
            <person name="Salamini F."/>
            <person name="Schmutz J."/>
            <person name="Morgante M."/>
            <person name="Rokhsar D.S."/>
        </authorList>
    </citation>
    <scope>NUCLEOTIDE SEQUENCE [LARGE SCALE GENOMIC DNA]</scope>
    <source>
        <strain evidence="5">cv. Nemared</strain>
    </source>
</reference>
<evidence type="ECO:0000259" key="3">
    <source>
        <dbReference type="Pfam" id="PF14372"/>
    </source>
</evidence>
<dbReference type="PANTHER" id="PTHR46481:SF11">
    <property type="entry name" value="ZINC FINGER BED DOMAIN-CONTAINING PROTEIN RICESLEEPER 2-LIKE"/>
    <property type="match status" value="1"/>
</dbReference>
<feature type="domain" description="HAT C-terminal dimerisation" evidence="2">
    <location>
        <begin position="307"/>
        <end position="389"/>
    </location>
</feature>
<dbReference type="PANTHER" id="PTHR46481">
    <property type="entry name" value="ZINC FINGER BED DOMAIN-CONTAINING PROTEIN 4"/>
    <property type="match status" value="1"/>
</dbReference>
<dbReference type="InterPro" id="IPR025525">
    <property type="entry name" value="hAT-like_transposase_RNase-H"/>
</dbReference>
<feature type="domain" description="hAT-like transposase RNase-H fold" evidence="3">
    <location>
        <begin position="244"/>
        <end position="305"/>
    </location>
</feature>
<dbReference type="InterPro" id="IPR052035">
    <property type="entry name" value="ZnF_BED_domain_contain"/>
</dbReference>
<gene>
    <name evidence="4" type="ORF">PRUPE_2G084000</name>
</gene>
<evidence type="ECO:0000256" key="1">
    <source>
        <dbReference type="ARBA" id="ARBA00023125"/>
    </source>
</evidence>
<dbReference type="GO" id="GO:0005634">
    <property type="term" value="C:nucleus"/>
    <property type="evidence" value="ECO:0007669"/>
    <property type="project" value="UniProtKB-SubCell"/>
</dbReference>
<evidence type="ECO:0008006" key="6">
    <source>
        <dbReference type="Google" id="ProtNLM"/>
    </source>
</evidence>
<dbReference type="InterPro" id="IPR008906">
    <property type="entry name" value="HATC_C_dom"/>
</dbReference>
<dbReference type="EMBL" id="CM007652">
    <property type="protein sequence ID" value="ONI21720.1"/>
    <property type="molecule type" value="Genomic_DNA"/>
</dbReference>
<name>M5X926_PRUPE</name>
<dbReference type="GO" id="GO:0008270">
    <property type="term" value="F:zinc ion binding"/>
    <property type="evidence" value="ECO:0007669"/>
    <property type="project" value="UniProtKB-KW"/>
</dbReference>
<keyword evidence="1" id="KW-0238">DNA-binding</keyword>
<protein>
    <recommendedName>
        <fullName evidence="6">HAT C-terminal dimerisation domain-containing protein</fullName>
    </recommendedName>
</protein>
<dbReference type="GO" id="GO:0003677">
    <property type="term" value="F:DNA binding"/>
    <property type="evidence" value="ECO:0007669"/>
    <property type="project" value="UniProtKB-KW"/>
</dbReference>
<dbReference type="Pfam" id="PF05699">
    <property type="entry name" value="Dimer_Tnp_hAT"/>
    <property type="match status" value="1"/>
</dbReference>
<dbReference type="eggNOG" id="KOG1121">
    <property type="taxonomic scope" value="Eukaryota"/>
</dbReference>
<organism evidence="4 5">
    <name type="scientific">Prunus persica</name>
    <name type="common">Peach</name>
    <name type="synonym">Amygdalus persica</name>
    <dbReference type="NCBI Taxonomy" id="3760"/>
    <lineage>
        <taxon>Eukaryota</taxon>
        <taxon>Viridiplantae</taxon>
        <taxon>Streptophyta</taxon>
        <taxon>Embryophyta</taxon>
        <taxon>Tracheophyta</taxon>
        <taxon>Spermatophyta</taxon>
        <taxon>Magnoliopsida</taxon>
        <taxon>eudicotyledons</taxon>
        <taxon>Gunneridae</taxon>
        <taxon>Pentapetalae</taxon>
        <taxon>rosids</taxon>
        <taxon>fabids</taxon>
        <taxon>Rosales</taxon>
        <taxon>Rosaceae</taxon>
        <taxon>Amygdaloideae</taxon>
        <taxon>Amygdaleae</taxon>
        <taxon>Prunus</taxon>
    </lineage>
</organism>
<evidence type="ECO:0000313" key="4">
    <source>
        <dbReference type="EMBL" id="ONI21720.1"/>
    </source>
</evidence>
<sequence length="389" mass="46193">MVKNHKFDQEKSRMDFARMVIMHNYLSNMAEHEYFEIFLNGLQPMFKLVSRNTVRSDVFQVHKTENERLYKHFVEYSCRITLWTADHQDIGYICLTSHFIHDNWELEQKYNCLQIYILHLILDWKLEKKLFSMVVDNASVNDAMVRKLKSWLCDKSSISLQGELFHVRCRAHILNVIVQDGLKVIRDFICKVRETVKYLKRSPYVTQKFNQAKTQLKLNDKKNVKMNCPTRWNSTFLMIESAFKMKDESSEYDFLRLMATSMKLKFNKYKEQCSLILAVAIIFYLRFKMNLVHFYYTNVHAAHKKSELYDYLDASLFPRSEHFHVLNWWKVKSAKLLILPKIARDVLAIPETTVAFEASFSVGGRVIDELRACILPETIEAMVTIKFWL</sequence>
<dbReference type="Pfam" id="PF14372">
    <property type="entry name" value="hAT-like_RNase-H"/>
    <property type="match status" value="1"/>
</dbReference>
<dbReference type="SUPFAM" id="SSF53098">
    <property type="entry name" value="Ribonuclease H-like"/>
    <property type="match status" value="1"/>
</dbReference>
<dbReference type="AlphaFoldDB" id="M5X926"/>
<dbReference type="HOGENOM" id="CLU_009123_1_2_1"/>
<evidence type="ECO:0000313" key="5">
    <source>
        <dbReference type="Proteomes" id="UP000006882"/>
    </source>
</evidence>
<dbReference type="Proteomes" id="UP000006882">
    <property type="component" value="Chromosome G2"/>
</dbReference>